<proteinExistence type="predicted"/>
<evidence type="ECO:0000313" key="2">
    <source>
        <dbReference type="Proteomes" id="UP000281677"/>
    </source>
</evidence>
<organism evidence="1 2">
    <name type="scientific">Hortaea werneckii</name>
    <name type="common">Black yeast</name>
    <name type="synonym">Cladosporium werneckii</name>
    <dbReference type="NCBI Taxonomy" id="91943"/>
    <lineage>
        <taxon>Eukaryota</taxon>
        <taxon>Fungi</taxon>
        <taxon>Dikarya</taxon>
        <taxon>Ascomycota</taxon>
        <taxon>Pezizomycotina</taxon>
        <taxon>Dothideomycetes</taxon>
        <taxon>Dothideomycetidae</taxon>
        <taxon>Mycosphaerellales</taxon>
        <taxon>Teratosphaeriaceae</taxon>
        <taxon>Hortaea</taxon>
    </lineage>
</organism>
<dbReference type="PANTHER" id="PTHR47657">
    <property type="entry name" value="STEROL REGULATORY ELEMENT-BINDING PROTEIN ECM22"/>
    <property type="match status" value="1"/>
</dbReference>
<reference evidence="1 2" key="1">
    <citation type="journal article" date="2018" name="BMC Genomics">
        <title>Genomic evidence for intraspecific hybridization in a clonal and extremely halotolerant yeast.</title>
        <authorList>
            <person name="Gostincar C."/>
            <person name="Stajich J.E."/>
            <person name="Zupancic J."/>
            <person name="Zalar P."/>
            <person name="Gunde-Cimerman N."/>
        </authorList>
    </citation>
    <scope>NUCLEOTIDE SEQUENCE [LARGE SCALE GENOMIC DNA]</scope>
    <source>
        <strain evidence="1 2">EXF-120</strain>
    </source>
</reference>
<dbReference type="VEuPathDB" id="FungiDB:BTJ68_03879"/>
<protein>
    <recommendedName>
        <fullName evidence="3">Zn(2)-C6 fungal-type domain-containing protein</fullName>
    </recommendedName>
</protein>
<accession>A0A3M7J400</accession>
<dbReference type="OrthoDB" id="416217at2759"/>
<dbReference type="Proteomes" id="UP000281677">
    <property type="component" value="Unassembled WGS sequence"/>
</dbReference>
<dbReference type="PANTHER" id="PTHR47657:SF11">
    <property type="entry name" value="FINGER DOMAIN PROTEIN, PUTATIVE (AFU_ORTHOLOGUE AFUA_1G01650)-RELATED"/>
    <property type="match status" value="1"/>
</dbReference>
<evidence type="ECO:0008006" key="3">
    <source>
        <dbReference type="Google" id="ProtNLM"/>
    </source>
</evidence>
<name>A0A3M7J400_HORWE</name>
<dbReference type="AlphaFoldDB" id="A0A3M7J400"/>
<dbReference type="InterPro" id="IPR052400">
    <property type="entry name" value="Zn2-C6_fungal_TF"/>
</dbReference>
<evidence type="ECO:0000313" key="1">
    <source>
        <dbReference type="EMBL" id="RMZ32518.1"/>
    </source>
</evidence>
<comment type="caution">
    <text evidence="1">The sequence shown here is derived from an EMBL/GenBank/DDBJ whole genome shotgun (WGS) entry which is preliminary data.</text>
</comment>
<sequence length="448" mass="50673">MLNPSETTPGNDTRKPKSLRRSRYGCRNCKLRKIKVSRPACVSPRFSISCKILWRFCTKTSDCHDTARRSIRLWICDEVRPRCKQCFSFGVTCNYLLNIPDLQPVSADSRWQIKNPALCQLPPSLDTPVYTTDGSDTFHMTTRHQEYVFRYLGQAPPSISNDPNTKKLNLSLLELCFVSPSLMHASLALALAYDRYRNDFTTSQRRSEEYHHWTRSAALLKKRLNQPIETKDKDPIWGTAATLALLSFSFTDTNLPDRSWPVQVPSENSVDPLDWLRMDNAKMSLWHIVNPLRPESIFSIMKDTYAQLASPLPKSGAKGIPGPLASICGLGEHSTAGNNPYFSAAHAVSQLLEIEDSRVTVGHTQRFTKCIGGAFESLLRGRDPVALLLLYLWYSKAARSIWWIESRARVERPAIRLYLQRTCGADDKIQKCLLADLPACGGFFLALE</sequence>
<gene>
    <name evidence="1" type="ORF">D0859_03362</name>
</gene>
<dbReference type="EMBL" id="QWIT01000067">
    <property type="protein sequence ID" value="RMZ32518.1"/>
    <property type="molecule type" value="Genomic_DNA"/>
</dbReference>
<dbReference type="GO" id="GO:0000981">
    <property type="term" value="F:DNA-binding transcription factor activity, RNA polymerase II-specific"/>
    <property type="evidence" value="ECO:0007669"/>
    <property type="project" value="TreeGrafter"/>
</dbReference>